<gene>
    <name evidence="3" type="ORF">B0A48_10917</name>
</gene>
<evidence type="ECO:0000313" key="3">
    <source>
        <dbReference type="EMBL" id="OQO04306.1"/>
    </source>
</evidence>
<dbReference type="InterPro" id="IPR001932">
    <property type="entry name" value="PPM-type_phosphatase-like_dom"/>
</dbReference>
<accession>A0A1V8SYQ9</accession>
<keyword evidence="1" id="KW-0904">Protein phosphatase</keyword>
<evidence type="ECO:0000259" key="2">
    <source>
        <dbReference type="PROSITE" id="PS51746"/>
    </source>
</evidence>
<reference evidence="4" key="1">
    <citation type="submission" date="2017-03" db="EMBL/GenBank/DDBJ databases">
        <title>Genomes of endolithic fungi from Antarctica.</title>
        <authorList>
            <person name="Coleine C."/>
            <person name="Masonjones S."/>
            <person name="Stajich J.E."/>
        </authorList>
    </citation>
    <scope>NUCLEOTIDE SEQUENCE [LARGE SCALE GENOMIC DNA]</scope>
    <source>
        <strain evidence="4">CCFEE 5527</strain>
    </source>
</reference>
<comment type="caution">
    <text evidence="3">The sequence shown here is derived from an EMBL/GenBank/DDBJ whole genome shotgun (WGS) entry which is preliminary data.</text>
</comment>
<dbReference type="FunCoup" id="A0A1V8SYQ9">
    <property type="interactions" value="1167"/>
</dbReference>
<keyword evidence="1" id="KW-0378">Hydrolase</keyword>
<dbReference type="PROSITE" id="PS51746">
    <property type="entry name" value="PPM_2"/>
    <property type="match status" value="1"/>
</dbReference>
<name>A0A1V8SYQ9_9PEZI</name>
<dbReference type="InterPro" id="IPR039123">
    <property type="entry name" value="PPTC7"/>
</dbReference>
<dbReference type="EMBL" id="NAJO01000022">
    <property type="protein sequence ID" value="OQO04306.1"/>
    <property type="molecule type" value="Genomic_DNA"/>
</dbReference>
<dbReference type="GO" id="GO:0046872">
    <property type="term" value="F:metal ion binding"/>
    <property type="evidence" value="ECO:0007669"/>
    <property type="project" value="UniProtKB-UniRule"/>
</dbReference>
<comment type="cofactor">
    <cofactor evidence="1">
        <name>Mn(2+)</name>
        <dbReference type="ChEBI" id="CHEBI:29035"/>
    </cofactor>
</comment>
<keyword evidence="1" id="KW-0464">Manganese</keyword>
<comment type="similarity">
    <text evidence="1">Belongs to the PP2C family.</text>
</comment>
<feature type="domain" description="PPM-type phosphatase" evidence="2">
    <location>
        <begin position="83"/>
        <end position="391"/>
    </location>
</feature>
<organism evidence="3 4">
    <name type="scientific">Cryoendolithus antarcticus</name>
    <dbReference type="NCBI Taxonomy" id="1507870"/>
    <lineage>
        <taxon>Eukaryota</taxon>
        <taxon>Fungi</taxon>
        <taxon>Dikarya</taxon>
        <taxon>Ascomycota</taxon>
        <taxon>Pezizomycotina</taxon>
        <taxon>Dothideomycetes</taxon>
        <taxon>Dothideomycetidae</taxon>
        <taxon>Cladosporiales</taxon>
        <taxon>Cladosporiaceae</taxon>
        <taxon>Cryoendolithus</taxon>
    </lineage>
</organism>
<comment type="catalytic activity">
    <reaction evidence="1">
        <text>O-phospho-L-threonyl-[protein] + H2O = L-threonyl-[protein] + phosphate</text>
        <dbReference type="Rhea" id="RHEA:47004"/>
        <dbReference type="Rhea" id="RHEA-COMP:11060"/>
        <dbReference type="Rhea" id="RHEA-COMP:11605"/>
        <dbReference type="ChEBI" id="CHEBI:15377"/>
        <dbReference type="ChEBI" id="CHEBI:30013"/>
        <dbReference type="ChEBI" id="CHEBI:43474"/>
        <dbReference type="ChEBI" id="CHEBI:61977"/>
        <dbReference type="EC" id="3.1.3.16"/>
    </reaction>
</comment>
<dbReference type="InterPro" id="IPR036457">
    <property type="entry name" value="PPM-type-like_dom_sf"/>
</dbReference>
<proteinExistence type="inferred from homology"/>
<evidence type="ECO:0000313" key="4">
    <source>
        <dbReference type="Proteomes" id="UP000192596"/>
    </source>
</evidence>
<keyword evidence="4" id="KW-1185">Reference proteome</keyword>
<dbReference type="SMART" id="SM00332">
    <property type="entry name" value="PP2Cc"/>
    <property type="match status" value="1"/>
</dbReference>
<keyword evidence="1" id="KW-0479">Metal-binding</keyword>
<dbReference type="EC" id="3.1.3.16" evidence="1"/>
<comment type="catalytic activity">
    <reaction evidence="1">
        <text>O-phospho-L-seryl-[protein] + H2O = L-seryl-[protein] + phosphate</text>
        <dbReference type="Rhea" id="RHEA:20629"/>
        <dbReference type="Rhea" id="RHEA-COMP:9863"/>
        <dbReference type="Rhea" id="RHEA-COMP:11604"/>
        <dbReference type="ChEBI" id="CHEBI:15377"/>
        <dbReference type="ChEBI" id="CHEBI:29999"/>
        <dbReference type="ChEBI" id="CHEBI:43474"/>
        <dbReference type="ChEBI" id="CHEBI:83421"/>
        <dbReference type="EC" id="3.1.3.16"/>
    </reaction>
</comment>
<dbReference type="OrthoDB" id="60843at2759"/>
<dbReference type="PANTHER" id="PTHR12320">
    <property type="entry name" value="PROTEIN PHOSPHATASE 2C"/>
    <property type="match status" value="1"/>
</dbReference>
<comment type="cofactor">
    <cofactor evidence="1">
        <name>Mg(2+)</name>
        <dbReference type="ChEBI" id="CHEBI:18420"/>
    </cofactor>
</comment>
<dbReference type="Gene3D" id="3.60.40.10">
    <property type="entry name" value="PPM-type phosphatase domain"/>
    <property type="match status" value="1"/>
</dbReference>
<sequence>MPAPPMRPLSRGLISTTAILAAGLSGVYLKTGSLRPTTLMPLMRAYSTQPTLPFTYRLAAAASSKRTPPRTPKAGIDYWTYTSTHVGSTPPYVRSTKPNSGEDAFFMATVGGSQHHVAFGLADGVGGWQDQGVDPSDFSHGLCGIMAGSAYLHEGVQEGKIPKPKDLLQTAYDAVIANPRIQAGGSTASLGVLDGDGELEVANLGDSGYLILSPGKVAACSEPQTHAFNTPYQLSKIPARMRVQQSIFGSSATFSETPAQADVTHHKIAHGDIVIFATDGVLDNLSASDILATVTKVMEDAGYWSRSSEKSGAETKLDAALVREIPVIVTKESRDSYLPGLVARAIMTEAKSAGLDSKRNGPFAKEVKKAYPHENWQGGKEDDIAVVVAIAVKDGPLGAERPIKAKL</sequence>
<dbReference type="SUPFAM" id="SSF81606">
    <property type="entry name" value="PP2C-like"/>
    <property type="match status" value="1"/>
</dbReference>
<dbReference type="AlphaFoldDB" id="A0A1V8SYQ9"/>
<dbReference type="InParanoid" id="A0A1V8SYQ9"/>
<dbReference type="Proteomes" id="UP000192596">
    <property type="component" value="Unassembled WGS sequence"/>
</dbReference>
<dbReference type="STRING" id="1507870.A0A1V8SYQ9"/>
<protein>
    <recommendedName>
        <fullName evidence="1">Protein phosphatase</fullName>
        <ecNumber evidence="1">3.1.3.16</ecNumber>
    </recommendedName>
</protein>
<evidence type="ECO:0000256" key="1">
    <source>
        <dbReference type="RuleBase" id="RU366020"/>
    </source>
</evidence>
<dbReference type="GO" id="GO:0004722">
    <property type="term" value="F:protein serine/threonine phosphatase activity"/>
    <property type="evidence" value="ECO:0007669"/>
    <property type="project" value="UniProtKB-EC"/>
</dbReference>
<dbReference type="PANTHER" id="PTHR12320:SF1">
    <property type="entry name" value="PROTEIN PHOSPHATASE PTC7 HOMOLOG"/>
    <property type="match status" value="1"/>
</dbReference>
<keyword evidence="1" id="KW-0460">Magnesium</keyword>